<dbReference type="Gene3D" id="1.10.720.30">
    <property type="entry name" value="SAP domain"/>
    <property type="match status" value="1"/>
</dbReference>
<evidence type="ECO:0000256" key="2">
    <source>
        <dbReference type="ARBA" id="ARBA00022553"/>
    </source>
</evidence>
<dbReference type="InterPro" id="IPR036361">
    <property type="entry name" value="SAP_dom_sf"/>
</dbReference>
<comment type="caution">
    <text evidence="11">The sequence shown here is derived from an EMBL/GenBank/DDBJ whole genome shotgun (WGS) entry which is preliminary data.</text>
</comment>
<dbReference type="PANTHER" id="PTHR47808:SF2">
    <property type="entry name" value="LEM DOMAIN-CONTAINING PROTEIN 2"/>
    <property type="match status" value="1"/>
</dbReference>
<keyword evidence="5 8" id="KW-0472">Membrane</keyword>
<keyword evidence="12" id="KW-1185">Reference proteome</keyword>
<evidence type="ECO:0000259" key="9">
    <source>
        <dbReference type="Pfam" id="PF09402"/>
    </source>
</evidence>
<feature type="domain" description="Man1/Src1-like C-terminal" evidence="9">
    <location>
        <begin position="307"/>
        <end position="640"/>
    </location>
</feature>
<dbReference type="EMBL" id="JAGPNK010000001">
    <property type="protein sequence ID" value="KAH7328880.1"/>
    <property type="molecule type" value="Genomic_DNA"/>
</dbReference>
<evidence type="ECO:0000256" key="3">
    <source>
        <dbReference type="ARBA" id="ARBA00022692"/>
    </source>
</evidence>
<dbReference type="CDD" id="cd12935">
    <property type="entry name" value="LEM_like"/>
    <property type="match status" value="1"/>
</dbReference>
<dbReference type="GO" id="GO:0003682">
    <property type="term" value="F:chromatin binding"/>
    <property type="evidence" value="ECO:0007669"/>
    <property type="project" value="InterPro"/>
</dbReference>
<dbReference type="PANTHER" id="PTHR47808">
    <property type="entry name" value="INNER NUCLEAR MEMBRANE PROTEIN HEH2-RELATED"/>
    <property type="match status" value="1"/>
</dbReference>
<evidence type="ECO:0000256" key="4">
    <source>
        <dbReference type="ARBA" id="ARBA00022989"/>
    </source>
</evidence>
<dbReference type="Proteomes" id="UP000813444">
    <property type="component" value="Unassembled WGS sequence"/>
</dbReference>
<keyword evidence="2" id="KW-0597">Phosphoprotein</keyword>
<evidence type="ECO:0000313" key="12">
    <source>
        <dbReference type="Proteomes" id="UP000813444"/>
    </source>
</evidence>
<feature type="region of interest" description="Disordered" evidence="7">
    <location>
        <begin position="75"/>
        <end position="267"/>
    </location>
</feature>
<sequence length="686" mass="76757">MSDADDYLQEGFDPRTVTVPRLRSILVTHNVEYPATAKKPQLVALVTDHVLSQAPKLRAQREKAKRSSFGIVNAGSAEDIPGWADHDLRPTPGTAKRSKSPRKTSTRIKTEEVDDRMPPALSSPTKRASRSASRQLSHFDDQEDVVVPQSARRSRRTITPQIKPDPEPPVQYEDEDTTDEETPVPDHDESVFTDDNPFQGGGSPNLKTPTNRRRTAGGESTTKRSRSARRRTDGYQEPRTPRLSDGPALRPQYQTPEGVVEPGEEFTPDEQLELEEAASKGEVTIVPRKQPNLPRRRAGLKTPLLVLFVTLLGAYMAWYRQEKIAVGYCGLGRPANSIIPPEIPVPDVILPFIEPQCEQCPSHAAYCYEDFSVRCEPDFILKQHPLSLGGLIPLPPSCEPDGEKARRVKAVADKAVEELRERRAKFECGDAIDEEGTVPDTPTMAEEELKQTVSKKRSKRMNSDEFDDLWIAAIGEVTSREEVVVATEASGSGDLQVRRLSSTSLARLPLSCALRRSVRLSLERYRLAIGLLMTVVLGVLYLRARYRKNKALRAQVPSLVDTVLARLVQQKELCEGDEDEPWLFLPNLRDDVLRSVHVASERQRVWNMVSAFVQQNSNVRTSQRESSNGEIGRAWEWIGPLPGDRIRKRRSSGRLSVGWASDVKPESPAPGEGAETKRWEEARPIY</sequence>
<evidence type="ECO:0000259" key="10">
    <source>
        <dbReference type="Pfam" id="PF12949"/>
    </source>
</evidence>
<reference evidence="11" key="1">
    <citation type="journal article" date="2021" name="Nat. Commun.">
        <title>Genetic determinants of endophytism in the Arabidopsis root mycobiome.</title>
        <authorList>
            <person name="Mesny F."/>
            <person name="Miyauchi S."/>
            <person name="Thiergart T."/>
            <person name="Pickel B."/>
            <person name="Atanasova L."/>
            <person name="Karlsson M."/>
            <person name="Huettel B."/>
            <person name="Barry K.W."/>
            <person name="Haridas S."/>
            <person name="Chen C."/>
            <person name="Bauer D."/>
            <person name="Andreopoulos W."/>
            <person name="Pangilinan J."/>
            <person name="LaButti K."/>
            <person name="Riley R."/>
            <person name="Lipzen A."/>
            <person name="Clum A."/>
            <person name="Drula E."/>
            <person name="Henrissat B."/>
            <person name="Kohler A."/>
            <person name="Grigoriev I.V."/>
            <person name="Martin F.M."/>
            <person name="Hacquard S."/>
        </authorList>
    </citation>
    <scope>NUCLEOTIDE SEQUENCE</scope>
    <source>
        <strain evidence="11">MPI-CAGE-CH-0235</strain>
    </source>
</reference>
<dbReference type="GO" id="GO:0005637">
    <property type="term" value="C:nuclear inner membrane"/>
    <property type="evidence" value="ECO:0007669"/>
    <property type="project" value="UniProtKB-SubCell"/>
</dbReference>
<keyword evidence="4 8" id="KW-1133">Transmembrane helix</keyword>
<feature type="region of interest" description="Disordered" evidence="7">
    <location>
        <begin position="647"/>
        <end position="686"/>
    </location>
</feature>
<keyword evidence="3 8" id="KW-0812">Transmembrane</keyword>
<evidence type="ECO:0000256" key="5">
    <source>
        <dbReference type="ARBA" id="ARBA00023136"/>
    </source>
</evidence>
<dbReference type="OrthoDB" id="2503928at2759"/>
<feature type="transmembrane region" description="Helical" evidence="8">
    <location>
        <begin position="525"/>
        <end position="544"/>
    </location>
</feature>
<feature type="compositionally biased region" description="Basic and acidic residues" evidence="7">
    <location>
        <begin position="108"/>
        <end position="117"/>
    </location>
</feature>
<feature type="compositionally biased region" description="Polar residues" evidence="7">
    <location>
        <begin position="122"/>
        <end position="136"/>
    </location>
</feature>
<protein>
    <submittedName>
        <fullName evidence="11">Man1-Src1p-C-terminal domain-containing protein</fullName>
    </submittedName>
</protein>
<dbReference type="GO" id="GO:0071763">
    <property type="term" value="P:nuclear membrane organization"/>
    <property type="evidence" value="ECO:0007669"/>
    <property type="project" value="TreeGrafter"/>
</dbReference>
<dbReference type="InterPro" id="IPR018996">
    <property type="entry name" value="Man1/Src1-like_C"/>
</dbReference>
<feature type="domain" description="HeH/LEM" evidence="10">
    <location>
        <begin position="14"/>
        <end position="46"/>
    </location>
</feature>
<dbReference type="Pfam" id="PF12949">
    <property type="entry name" value="HeH"/>
    <property type="match status" value="1"/>
</dbReference>
<feature type="compositionally biased region" description="Basic and acidic residues" evidence="7">
    <location>
        <begin position="230"/>
        <end position="242"/>
    </location>
</feature>
<evidence type="ECO:0000313" key="11">
    <source>
        <dbReference type="EMBL" id="KAH7328880.1"/>
    </source>
</evidence>
<keyword evidence="6" id="KW-0539">Nucleus</keyword>
<dbReference type="Pfam" id="PF09402">
    <property type="entry name" value="MSC"/>
    <property type="match status" value="1"/>
</dbReference>
<evidence type="ECO:0000256" key="6">
    <source>
        <dbReference type="ARBA" id="ARBA00023242"/>
    </source>
</evidence>
<feature type="compositionally biased region" description="Acidic residues" evidence="7">
    <location>
        <begin position="172"/>
        <end position="183"/>
    </location>
</feature>
<comment type="subcellular location">
    <subcellularLocation>
        <location evidence="1">Nucleus inner membrane</location>
    </subcellularLocation>
</comment>
<dbReference type="AlphaFoldDB" id="A0A8K0SZB7"/>
<accession>A0A8K0SZB7</accession>
<dbReference type="InterPro" id="IPR025856">
    <property type="entry name" value="HeH/LEM_domain"/>
</dbReference>
<proteinExistence type="predicted"/>
<gene>
    <name evidence="11" type="ORF">B0I35DRAFT_418628</name>
</gene>
<organism evidence="11 12">
    <name type="scientific">Stachybotrys elegans</name>
    <dbReference type="NCBI Taxonomy" id="80388"/>
    <lineage>
        <taxon>Eukaryota</taxon>
        <taxon>Fungi</taxon>
        <taxon>Dikarya</taxon>
        <taxon>Ascomycota</taxon>
        <taxon>Pezizomycotina</taxon>
        <taxon>Sordariomycetes</taxon>
        <taxon>Hypocreomycetidae</taxon>
        <taxon>Hypocreales</taxon>
        <taxon>Stachybotryaceae</taxon>
        <taxon>Stachybotrys</taxon>
    </lineage>
</organism>
<name>A0A8K0SZB7_9HYPO</name>
<dbReference type="InterPro" id="IPR041885">
    <property type="entry name" value="MAN1_winged_helix_dom"/>
</dbReference>
<dbReference type="Gene3D" id="1.10.10.1180">
    <property type="entry name" value="MAN1, winged-helix domain"/>
    <property type="match status" value="1"/>
</dbReference>
<dbReference type="InterPro" id="IPR044780">
    <property type="entry name" value="Heh2/Src1"/>
</dbReference>
<evidence type="ECO:0000256" key="7">
    <source>
        <dbReference type="SAM" id="MobiDB-lite"/>
    </source>
</evidence>
<evidence type="ECO:0000256" key="1">
    <source>
        <dbReference type="ARBA" id="ARBA00004540"/>
    </source>
</evidence>
<evidence type="ECO:0000256" key="8">
    <source>
        <dbReference type="SAM" id="Phobius"/>
    </source>
</evidence>
<feature type="compositionally biased region" description="Basic and acidic residues" evidence="7">
    <location>
        <begin position="674"/>
        <end position="686"/>
    </location>
</feature>
<feature type="compositionally biased region" description="Basic residues" evidence="7">
    <location>
        <begin position="96"/>
        <end position="106"/>
    </location>
</feature>
<dbReference type="GO" id="GO:0034399">
    <property type="term" value="C:nuclear periphery"/>
    <property type="evidence" value="ECO:0007669"/>
    <property type="project" value="TreeGrafter"/>
</dbReference>
<dbReference type="GO" id="GO:0005783">
    <property type="term" value="C:endoplasmic reticulum"/>
    <property type="evidence" value="ECO:0007669"/>
    <property type="project" value="TreeGrafter"/>
</dbReference>